<organism evidence="8 9">
    <name type="scientific">Desulfonatronum thiosulfatophilum</name>
    <dbReference type="NCBI Taxonomy" id="617002"/>
    <lineage>
        <taxon>Bacteria</taxon>
        <taxon>Pseudomonadati</taxon>
        <taxon>Thermodesulfobacteriota</taxon>
        <taxon>Desulfovibrionia</taxon>
        <taxon>Desulfovibrionales</taxon>
        <taxon>Desulfonatronaceae</taxon>
        <taxon>Desulfonatronum</taxon>
    </lineage>
</organism>
<feature type="transmembrane region" description="Helical" evidence="7">
    <location>
        <begin position="273"/>
        <end position="290"/>
    </location>
</feature>
<feature type="transmembrane region" description="Helical" evidence="7">
    <location>
        <begin position="297"/>
        <end position="320"/>
    </location>
</feature>
<feature type="transmembrane region" description="Helical" evidence="7">
    <location>
        <begin position="119"/>
        <end position="140"/>
    </location>
</feature>
<accession>A0A1G6E7P9</accession>
<proteinExistence type="inferred from homology"/>
<dbReference type="Proteomes" id="UP000198771">
    <property type="component" value="Unassembled WGS sequence"/>
</dbReference>
<keyword evidence="4 7" id="KW-0812">Transmembrane</keyword>
<dbReference type="AlphaFoldDB" id="A0A1G6E7P9"/>
<feature type="transmembrane region" description="Helical" evidence="7">
    <location>
        <begin position="230"/>
        <end position="253"/>
    </location>
</feature>
<feature type="transmembrane region" description="Helical" evidence="7">
    <location>
        <begin position="152"/>
        <end position="175"/>
    </location>
</feature>
<dbReference type="GO" id="GO:0005886">
    <property type="term" value="C:plasma membrane"/>
    <property type="evidence" value="ECO:0007669"/>
    <property type="project" value="UniProtKB-SubCell"/>
</dbReference>
<comment type="similarity">
    <text evidence="2">Belongs to the NrfD family.</text>
</comment>
<dbReference type="InterPro" id="IPR005614">
    <property type="entry name" value="NrfD-like"/>
</dbReference>
<keyword evidence="3" id="KW-1003">Cell membrane</keyword>
<protein>
    <submittedName>
        <fullName evidence="8">Prokaryotic molybdopterin-containing oxidoreductase family, membrane subunit</fullName>
    </submittedName>
</protein>
<feature type="transmembrane region" description="Helical" evidence="7">
    <location>
        <begin position="340"/>
        <end position="359"/>
    </location>
</feature>
<comment type="subcellular location">
    <subcellularLocation>
        <location evidence="1">Cell membrane</location>
        <topology evidence="1">Multi-pass membrane protein</topology>
    </subcellularLocation>
</comment>
<dbReference type="OrthoDB" id="9772767at2"/>
<feature type="transmembrane region" description="Helical" evidence="7">
    <location>
        <begin position="187"/>
        <end position="210"/>
    </location>
</feature>
<evidence type="ECO:0000256" key="4">
    <source>
        <dbReference type="ARBA" id="ARBA00022692"/>
    </source>
</evidence>
<sequence>MSKLWFGLLGVGLLFGLFSALTVVSQGLGVYNANDVTFWVLPMSGYLFFALTAAGLTFLSSLPSVFGMKMYYPIAKRSALLAGATLLVGVMCKALDLGPWTTLLNTIHLVLSPNLASPIWWMANLYAIYIAFVAFKFYTIHKGQWHTASGKTAGLLALGLMLMSYTALSIVFGTADARPAFFGHFTALYFMASAITSGLAVLFLASMVHFQLIGGMPKEQEPIFQNISRFFAIMLAVSLFVFILRAVIGYTSLHEAFDGFRYIAGTALYKGELWLGLIIPLVMLLIPAVRDSTIGRVLVSIFVLAGMFAGRLVMLLSAQIRPVGAFIENRPEFVSYVPSIYEIGIIVLALSLALLIYSIGVKYWKLEATPD</sequence>
<keyword evidence="9" id="KW-1185">Reference proteome</keyword>
<feature type="transmembrane region" description="Helical" evidence="7">
    <location>
        <begin position="36"/>
        <end position="59"/>
    </location>
</feature>
<evidence type="ECO:0000256" key="6">
    <source>
        <dbReference type="ARBA" id="ARBA00023136"/>
    </source>
</evidence>
<evidence type="ECO:0000256" key="5">
    <source>
        <dbReference type="ARBA" id="ARBA00022989"/>
    </source>
</evidence>
<dbReference type="EMBL" id="FMXO01000016">
    <property type="protein sequence ID" value="SDB53350.1"/>
    <property type="molecule type" value="Genomic_DNA"/>
</dbReference>
<evidence type="ECO:0000313" key="9">
    <source>
        <dbReference type="Proteomes" id="UP000198771"/>
    </source>
</evidence>
<keyword evidence="5 7" id="KW-1133">Transmembrane helix</keyword>
<evidence type="ECO:0000256" key="7">
    <source>
        <dbReference type="SAM" id="Phobius"/>
    </source>
</evidence>
<keyword evidence="6 7" id="KW-0472">Membrane</keyword>
<name>A0A1G6E7P9_9BACT</name>
<evidence type="ECO:0000256" key="3">
    <source>
        <dbReference type="ARBA" id="ARBA00022475"/>
    </source>
</evidence>
<dbReference type="STRING" id="617002.SAMN05660653_02640"/>
<dbReference type="Pfam" id="PF03916">
    <property type="entry name" value="NrfD"/>
    <property type="match status" value="1"/>
</dbReference>
<gene>
    <name evidence="8" type="ORF">SAMN05660653_02640</name>
</gene>
<dbReference type="PANTHER" id="PTHR34856">
    <property type="entry name" value="PROTEIN NRFD"/>
    <property type="match status" value="1"/>
</dbReference>
<dbReference type="RefSeq" id="WP_092122688.1">
    <property type="nucleotide sequence ID" value="NZ_FMXO01000016.1"/>
</dbReference>
<dbReference type="InterPro" id="IPR052049">
    <property type="entry name" value="Electron_transfer_protein"/>
</dbReference>
<evidence type="ECO:0000256" key="2">
    <source>
        <dbReference type="ARBA" id="ARBA00008929"/>
    </source>
</evidence>
<evidence type="ECO:0000313" key="8">
    <source>
        <dbReference type="EMBL" id="SDB53350.1"/>
    </source>
</evidence>
<dbReference type="PANTHER" id="PTHR34856:SF2">
    <property type="entry name" value="PROTEIN NRFD"/>
    <property type="match status" value="1"/>
</dbReference>
<evidence type="ECO:0000256" key="1">
    <source>
        <dbReference type="ARBA" id="ARBA00004651"/>
    </source>
</evidence>
<feature type="transmembrane region" description="Helical" evidence="7">
    <location>
        <begin position="79"/>
        <end position="99"/>
    </location>
</feature>
<reference evidence="8 9" key="1">
    <citation type="submission" date="2016-10" db="EMBL/GenBank/DDBJ databases">
        <authorList>
            <person name="de Groot N.N."/>
        </authorList>
    </citation>
    <scope>NUCLEOTIDE SEQUENCE [LARGE SCALE GENOMIC DNA]</scope>
    <source>
        <strain evidence="8 9">ASO4-2</strain>
    </source>
</reference>